<reference evidence="1" key="1">
    <citation type="submission" date="2021-03" db="EMBL/GenBank/DDBJ databases">
        <title>Comparative genomics and phylogenomic investigation of the class Geoglossomycetes provide insights into ecological specialization and systematics.</title>
        <authorList>
            <person name="Melie T."/>
            <person name="Pirro S."/>
            <person name="Miller A.N."/>
            <person name="Quandt A."/>
        </authorList>
    </citation>
    <scope>NUCLEOTIDE SEQUENCE</scope>
    <source>
        <strain evidence="1">CAQ_001_2017</strain>
    </source>
</reference>
<accession>A0A9P8LD75</accession>
<name>A0A9P8LD75_9PEZI</name>
<evidence type="ECO:0000313" key="1">
    <source>
        <dbReference type="EMBL" id="KAH0560076.1"/>
    </source>
</evidence>
<proteinExistence type="predicted"/>
<keyword evidence="2" id="KW-1185">Reference proteome</keyword>
<protein>
    <submittedName>
        <fullName evidence="1">Uncharacterized protein</fullName>
    </submittedName>
</protein>
<gene>
    <name evidence="1" type="ORF">GP486_003398</name>
</gene>
<dbReference type="EMBL" id="JAGHQM010000455">
    <property type="protein sequence ID" value="KAH0560076.1"/>
    <property type="molecule type" value="Genomic_DNA"/>
</dbReference>
<comment type="caution">
    <text evidence="1">The sequence shown here is derived from an EMBL/GenBank/DDBJ whole genome shotgun (WGS) entry which is preliminary data.</text>
</comment>
<evidence type="ECO:0000313" key="2">
    <source>
        <dbReference type="Proteomes" id="UP000750711"/>
    </source>
</evidence>
<feature type="non-terminal residue" evidence="1">
    <location>
        <position position="113"/>
    </location>
</feature>
<dbReference type="Proteomes" id="UP000750711">
    <property type="component" value="Unassembled WGS sequence"/>
</dbReference>
<dbReference type="AlphaFoldDB" id="A0A9P8LD75"/>
<organism evidence="1 2">
    <name type="scientific">Trichoglossum hirsutum</name>
    <dbReference type="NCBI Taxonomy" id="265104"/>
    <lineage>
        <taxon>Eukaryota</taxon>
        <taxon>Fungi</taxon>
        <taxon>Dikarya</taxon>
        <taxon>Ascomycota</taxon>
        <taxon>Pezizomycotina</taxon>
        <taxon>Geoglossomycetes</taxon>
        <taxon>Geoglossales</taxon>
        <taxon>Geoglossaceae</taxon>
        <taxon>Trichoglossum</taxon>
    </lineage>
</organism>
<sequence length="113" mass="12500">MLRALKAVQDIEIFVELIPTSQIVGVARALKGKNIKHLTLGRAKGVLGPAEVDVLVDCFPAIEHLHVSDWRPAGFDYAFPVILLDPPGFGELAYEEDEEFPVQEGEESPWFSV</sequence>